<feature type="transmembrane region" description="Helical" evidence="10">
    <location>
        <begin position="318"/>
        <end position="340"/>
    </location>
</feature>
<dbReference type="InterPro" id="IPR051327">
    <property type="entry name" value="MATE_MepA_subfamily"/>
</dbReference>
<dbReference type="PIRSF" id="PIRSF006603">
    <property type="entry name" value="DinF"/>
    <property type="match status" value="1"/>
</dbReference>
<evidence type="ECO:0000256" key="1">
    <source>
        <dbReference type="ARBA" id="ARBA00004651"/>
    </source>
</evidence>
<evidence type="ECO:0000256" key="8">
    <source>
        <dbReference type="ARBA" id="ARBA00023136"/>
    </source>
</evidence>
<keyword evidence="5" id="KW-1003">Cell membrane</keyword>
<accession>A0ABS2SQ47</accession>
<sequence>MSSKNNSSKLGSEPIGKLLRDLSIPAMIGMFVMALYNVIDVIFISYGVGIDAVAGLTIAFPLMMIMMAVSAAVGIGGASVISRRLGENRENEANRIFGTVLALILIISVGGFIVAFFFLEDLLLLFGATPDILPHAYDYMFPILLGTVFFAFTFATNNIIRSEGNARFAMMTMIIPAVLNIILDPIFIFALDMGVFGAGLATVVAQGSISIVILRYFMKGNSSLRVSWSDVTLKWSLVKEVLSVGLPAFVQQASGSLMMIAINTMLIQYGTDMYVAVFGIIQRIMMFTVMPMIGVMQGMMPIVGYNYGAKQYERMRQTIWLTLKVVILCSIGVVFIMMVFPSLSMRIFTNDPEVIDAGATAMRIMFAGFFLAGVQIVAGGLYQALGRPIPALILSLSRQILFLIPLVLILPQYFGIVGVFMAFPIADFFSFIFSSYLLYRDRDTTLVRGKDEDNQLEVE</sequence>
<dbReference type="EMBL" id="JAFBCV010000001">
    <property type="protein sequence ID" value="MBM7837380.1"/>
    <property type="molecule type" value="Genomic_DNA"/>
</dbReference>
<evidence type="ECO:0000256" key="10">
    <source>
        <dbReference type="SAM" id="Phobius"/>
    </source>
</evidence>
<feature type="transmembrane region" description="Helical" evidence="10">
    <location>
        <begin position="139"/>
        <end position="156"/>
    </location>
</feature>
<evidence type="ECO:0000256" key="9">
    <source>
        <dbReference type="ARBA" id="ARBA00023251"/>
    </source>
</evidence>
<evidence type="ECO:0000256" key="2">
    <source>
        <dbReference type="ARBA" id="ARBA00008417"/>
    </source>
</evidence>
<dbReference type="PANTHER" id="PTHR43823">
    <property type="entry name" value="SPORULATION PROTEIN YKVU"/>
    <property type="match status" value="1"/>
</dbReference>
<evidence type="ECO:0000256" key="4">
    <source>
        <dbReference type="ARBA" id="ARBA00022448"/>
    </source>
</evidence>
<dbReference type="Pfam" id="PF01554">
    <property type="entry name" value="MatE"/>
    <property type="match status" value="2"/>
</dbReference>
<gene>
    <name evidence="11" type="ORF">JOC54_000611</name>
</gene>
<name>A0ABS2SQ47_9BACI</name>
<feature type="transmembrane region" description="Helical" evidence="10">
    <location>
        <begin position="274"/>
        <end position="297"/>
    </location>
</feature>
<comment type="subcellular location">
    <subcellularLocation>
        <location evidence="1">Cell membrane</location>
        <topology evidence="1">Multi-pass membrane protein</topology>
    </subcellularLocation>
</comment>
<evidence type="ECO:0000313" key="12">
    <source>
        <dbReference type="Proteomes" id="UP001179280"/>
    </source>
</evidence>
<dbReference type="RefSeq" id="WP_204464294.1">
    <property type="nucleotide sequence ID" value="NZ_JAFBCV010000001.1"/>
</dbReference>
<dbReference type="NCBIfam" id="TIGR00797">
    <property type="entry name" value="matE"/>
    <property type="match status" value="1"/>
</dbReference>
<dbReference type="InterPro" id="IPR045070">
    <property type="entry name" value="MATE_MepA-like"/>
</dbReference>
<comment type="similarity">
    <text evidence="2">Belongs to the multi antimicrobial extrusion (MATE) (TC 2.A.66.1) family. MepA subfamily.</text>
</comment>
<feature type="transmembrane region" description="Helical" evidence="10">
    <location>
        <begin position="416"/>
        <end position="439"/>
    </location>
</feature>
<dbReference type="CDD" id="cd13143">
    <property type="entry name" value="MATE_MepA_like"/>
    <property type="match status" value="1"/>
</dbReference>
<feature type="transmembrane region" description="Helical" evidence="10">
    <location>
        <begin position="21"/>
        <end position="46"/>
    </location>
</feature>
<keyword evidence="12" id="KW-1185">Reference proteome</keyword>
<evidence type="ECO:0000256" key="3">
    <source>
        <dbReference type="ARBA" id="ARBA00022106"/>
    </source>
</evidence>
<evidence type="ECO:0000256" key="5">
    <source>
        <dbReference type="ARBA" id="ARBA00022475"/>
    </source>
</evidence>
<evidence type="ECO:0000256" key="7">
    <source>
        <dbReference type="ARBA" id="ARBA00022989"/>
    </source>
</evidence>
<organism evidence="11 12">
    <name type="scientific">Shouchella xiaoxiensis</name>
    <dbReference type="NCBI Taxonomy" id="766895"/>
    <lineage>
        <taxon>Bacteria</taxon>
        <taxon>Bacillati</taxon>
        <taxon>Bacillota</taxon>
        <taxon>Bacilli</taxon>
        <taxon>Bacillales</taxon>
        <taxon>Bacillaceae</taxon>
        <taxon>Shouchella</taxon>
    </lineage>
</organism>
<dbReference type="InterPro" id="IPR048279">
    <property type="entry name" value="MdtK-like"/>
</dbReference>
<protein>
    <recommendedName>
        <fullName evidence="3">Multidrug export protein MepA</fullName>
    </recommendedName>
</protein>
<feature type="transmembrane region" description="Helical" evidence="10">
    <location>
        <begin position="196"/>
        <end position="217"/>
    </location>
</feature>
<reference evidence="11" key="1">
    <citation type="submission" date="2021-01" db="EMBL/GenBank/DDBJ databases">
        <title>Genomic Encyclopedia of Type Strains, Phase IV (KMG-IV): sequencing the most valuable type-strain genomes for metagenomic binning, comparative biology and taxonomic classification.</title>
        <authorList>
            <person name="Goeker M."/>
        </authorList>
    </citation>
    <scope>NUCLEOTIDE SEQUENCE</scope>
    <source>
        <strain evidence="11">DSM 21943</strain>
    </source>
</reference>
<keyword evidence="7 10" id="KW-1133">Transmembrane helix</keyword>
<feature type="transmembrane region" description="Helical" evidence="10">
    <location>
        <begin position="96"/>
        <end position="119"/>
    </location>
</feature>
<keyword evidence="6 10" id="KW-0812">Transmembrane</keyword>
<proteinExistence type="inferred from homology"/>
<keyword evidence="9" id="KW-0046">Antibiotic resistance</keyword>
<evidence type="ECO:0000256" key="6">
    <source>
        <dbReference type="ARBA" id="ARBA00022692"/>
    </source>
</evidence>
<dbReference type="PANTHER" id="PTHR43823:SF3">
    <property type="entry name" value="MULTIDRUG EXPORT PROTEIN MEPA"/>
    <property type="match status" value="1"/>
</dbReference>
<feature type="transmembrane region" description="Helical" evidence="10">
    <location>
        <begin position="389"/>
        <end position="410"/>
    </location>
</feature>
<evidence type="ECO:0000313" key="11">
    <source>
        <dbReference type="EMBL" id="MBM7837380.1"/>
    </source>
</evidence>
<keyword evidence="4" id="KW-0813">Transport</keyword>
<feature type="transmembrane region" description="Helical" evidence="10">
    <location>
        <begin position="237"/>
        <end position="262"/>
    </location>
</feature>
<dbReference type="Proteomes" id="UP001179280">
    <property type="component" value="Unassembled WGS sequence"/>
</dbReference>
<feature type="transmembrane region" description="Helical" evidence="10">
    <location>
        <begin position="52"/>
        <end position="75"/>
    </location>
</feature>
<keyword evidence="8 10" id="KW-0472">Membrane</keyword>
<dbReference type="InterPro" id="IPR002528">
    <property type="entry name" value="MATE_fam"/>
</dbReference>
<comment type="caution">
    <text evidence="11">The sequence shown here is derived from an EMBL/GenBank/DDBJ whole genome shotgun (WGS) entry which is preliminary data.</text>
</comment>
<feature type="transmembrane region" description="Helical" evidence="10">
    <location>
        <begin position="360"/>
        <end position="382"/>
    </location>
</feature>
<feature type="transmembrane region" description="Helical" evidence="10">
    <location>
        <begin position="168"/>
        <end position="190"/>
    </location>
</feature>